<gene>
    <name evidence="1" type="ORF">EPI10_021287</name>
</gene>
<accession>A0A5B6WGU3</accession>
<sequence>MSGNRGATRDLTVRSEARAPARTYAIRAREEASSPDVIIGKSVFVDKICKSCPLMIRGYCFRADLVLLSFDEFNVILGMDWLTMHNAVVYCRQKTIKLKCQNEELSGLPTIKEVEFGIELVLRTTPISIAPYRMAPTELKELKAQLQELTDKGFARPSYYPWGAPLKGATLFSKIDLRSGYYQVRVKESDVPKTTFRTRFVVVFIDDILIYSRDESEHTEHLRIVLQTLRVESTEAPVLVQPKTRKKFMIYSDASLNGLGCALMQEAKPVFLQQICEAQEDESDLQAKRMQFTMDFVSGLPLSPKNKDDIWVVIDRLTKSAHFKSVRTDYSLDRLANCTFLKLFGYTECHYLLFLIEIRDLHHSSGKNCKKLWEPS</sequence>
<organism evidence="1 2">
    <name type="scientific">Gossypium australe</name>
    <dbReference type="NCBI Taxonomy" id="47621"/>
    <lineage>
        <taxon>Eukaryota</taxon>
        <taxon>Viridiplantae</taxon>
        <taxon>Streptophyta</taxon>
        <taxon>Embryophyta</taxon>
        <taxon>Tracheophyta</taxon>
        <taxon>Spermatophyta</taxon>
        <taxon>Magnoliopsida</taxon>
        <taxon>eudicotyledons</taxon>
        <taxon>Gunneridae</taxon>
        <taxon>Pentapetalae</taxon>
        <taxon>rosids</taxon>
        <taxon>malvids</taxon>
        <taxon>Malvales</taxon>
        <taxon>Malvaceae</taxon>
        <taxon>Malvoideae</taxon>
        <taxon>Gossypium</taxon>
    </lineage>
</organism>
<protein>
    <submittedName>
        <fullName evidence="1">Transposon Ty3-I Gag-Pol polyprotein</fullName>
    </submittedName>
</protein>
<dbReference type="InterPro" id="IPR032567">
    <property type="entry name" value="RTL1-rel"/>
</dbReference>
<dbReference type="SUPFAM" id="SSF56672">
    <property type="entry name" value="DNA/RNA polymerases"/>
    <property type="match status" value="1"/>
</dbReference>
<evidence type="ECO:0000313" key="2">
    <source>
        <dbReference type="Proteomes" id="UP000325315"/>
    </source>
</evidence>
<dbReference type="CDD" id="cd00303">
    <property type="entry name" value="retropepsin_like"/>
    <property type="match status" value="1"/>
</dbReference>
<dbReference type="AlphaFoldDB" id="A0A5B6WGU3"/>
<dbReference type="OrthoDB" id="415724at2759"/>
<dbReference type="Gene3D" id="2.40.70.10">
    <property type="entry name" value="Acid Proteases"/>
    <property type="match status" value="1"/>
</dbReference>
<reference evidence="1" key="1">
    <citation type="submission" date="2019-08" db="EMBL/GenBank/DDBJ databases">
        <authorList>
            <person name="Liu F."/>
        </authorList>
    </citation>
    <scope>NUCLEOTIDE SEQUENCE [LARGE SCALE GENOMIC DNA]</scope>
    <source>
        <strain evidence="1">PA1801</strain>
        <tissue evidence="1">Leaf</tissue>
    </source>
</reference>
<dbReference type="EMBL" id="SMMG02000003">
    <property type="protein sequence ID" value="KAA3480880.1"/>
    <property type="molecule type" value="Genomic_DNA"/>
</dbReference>
<proteinExistence type="predicted"/>
<dbReference type="Gene3D" id="3.10.10.10">
    <property type="entry name" value="HIV Type 1 Reverse Transcriptase, subunit A, domain 1"/>
    <property type="match status" value="2"/>
</dbReference>
<dbReference type="Pfam" id="PF08284">
    <property type="entry name" value="RVP_2"/>
    <property type="match status" value="1"/>
</dbReference>
<dbReference type="PANTHER" id="PTHR15503:SF45">
    <property type="entry name" value="RNA-DIRECTED DNA POLYMERASE HOMOLOG"/>
    <property type="match status" value="1"/>
</dbReference>
<dbReference type="InterPro" id="IPR043128">
    <property type="entry name" value="Rev_trsase/Diguanyl_cyclase"/>
</dbReference>
<dbReference type="PANTHER" id="PTHR15503">
    <property type="entry name" value="LDOC1 RELATED"/>
    <property type="match status" value="1"/>
</dbReference>
<name>A0A5B6WGU3_9ROSI</name>
<dbReference type="Gene3D" id="3.30.70.270">
    <property type="match status" value="2"/>
</dbReference>
<comment type="caution">
    <text evidence="1">The sequence shown here is derived from an EMBL/GenBank/DDBJ whole genome shotgun (WGS) entry which is preliminary data.</text>
</comment>
<evidence type="ECO:0000313" key="1">
    <source>
        <dbReference type="EMBL" id="KAA3480880.1"/>
    </source>
</evidence>
<dbReference type="InterPro" id="IPR043502">
    <property type="entry name" value="DNA/RNA_pol_sf"/>
</dbReference>
<keyword evidence="2" id="KW-1185">Reference proteome</keyword>
<dbReference type="InterPro" id="IPR021109">
    <property type="entry name" value="Peptidase_aspartic_dom_sf"/>
</dbReference>
<dbReference type="Proteomes" id="UP000325315">
    <property type="component" value="Unassembled WGS sequence"/>
</dbReference>